<organism evidence="1 2">
    <name type="scientific">Trichonephila clavipes</name>
    <name type="common">Golden silk orbweaver</name>
    <name type="synonym">Nephila clavipes</name>
    <dbReference type="NCBI Taxonomy" id="2585209"/>
    <lineage>
        <taxon>Eukaryota</taxon>
        <taxon>Metazoa</taxon>
        <taxon>Ecdysozoa</taxon>
        <taxon>Arthropoda</taxon>
        <taxon>Chelicerata</taxon>
        <taxon>Arachnida</taxon>
        <taxon>Araneae</taxon>
        <taxon>Araneomorphae</taxon>
        <taxon>Entelegynae</taxon>
        <taxon>Araneoidea</taxon>
        <taxon>Nephilidae</taxon>
        <taxon>Trichonephila</taxon>
    </lineage>
</organism>
<dbReference type="Proteomes" id="UP000887159">
    <property type="component" value="Unassembled WGS sequence"/>
</dbReference>
<accession>A0A8X6S197</accession>
<sequence length="130" mass="14874">MQQGSRYLRKMAAKLRNREATILHHALPHKLNMISIDEGRSPTAISIMDTLMTLGKLPTPATHHLLTHDVRPIDLTELTMNFNGRNALSIQELYHRPSLTGGTRRNKSFHFGPLLPRYWHEEGPVQLAYD</sequence>
<comment type="caution">
    <text evidence="1">The sequence shown here is derived from an EMBL/GenBank/DDBJ whole genome shotgun (WGS) entry which is preliminary data.</text>
</comment>
<evidence type="ECO:0000313" key="2">
    <source>
        <dbReference type="Proteomes" id="UP000887159"/>
    </source>
</evidence>
<name>A0A8X6S197_TRICX</name>
<keyword evidence="2" id="KW-1185">Reference proteome</keyword>
<gene>
    <name evidence="1" type="primary">NCL1_14682</name>
    <name evidence="1" type="ORF">TNCV_1502901</name>
</gene>
<evidence type="ECO:0000313" key="1">
    <source>
        <dbReference type="EMBL" id="GFX98712.1"/>
    </source>
</evidence>
<proteinExistence type="predicted"/>
<protein>
    <submittedName>
        <fullName evidence="1">Uncharacterized protein</fullName>
    </submittedName>
</protein>
<dbReference type="AlphaFoldDB" id="A0A8X6S197"/>
<reference evidence="1" key="1">
    <citation type="submission" date="2020-08" db="EMBL/GenBank/DDBJ databases">
        <title>Multicomponent nature underlies the extraordinary mechanical properties of spider dragline silk.</title>
        <authorList>
            <person name="Kono N."/>
            <person name="Nakamura H."/>
            <person name="Mori M."/>
            <person name="Yoshida Y."/>
            <person name="Ohtoshi R."/>
            <person name="Malay A.D."/>
            <person name="Moran D.A.P."/>
            <person name="Tomita M."/>
            <person name="Numata K."/>
            <person name="Arakawa K."/>
        </authorList>
    </citation>
    <scope>NUCLEOTIDE SEQUENCE</scope>
</reference>
<dbReference type="EMBL" id="BMAU01021203">
    <property type="protein sequence ID" value="GFX98712.1"/>
    <property type="molecule type" value="Genomic_DNA"/>
</dbReference>